<keyword evidence="3" id="KW-1185">Reference proteome</keyword>
<comment type="caution">
    <text evidence="2">The sequence shown here is derived from an EMBL/GenBank/DDBJ whole genome shotgun (WGS) entry which is preliminary data.</text>
</comment>
<protein>
    <submittedName>
        <fullName evidence="2">6785_t:CDS:1</fullName>
    </submittedName>
</protein>
<accession>A0A9N9FNE0</accession>
<reference evidence="2" key="1">
    <citation type="submission" date="2021-06" db="EMBL/GenBank/DDBJ databases">
        <authorList>
            <person name="Kallberg Y."/>
            <person name="Tangrot J."/>
            <person name="Rosling A."/>
        </authorList>
    </citation>
    <scope>NUCLEOTIDE SEQUENCE</scope>
    <source>
        <strain evidence="2">IA702</strain>
    </source>
</reference>
<feature type="compositionally biased region" description="Polar residues" evidence="1">
    <location>
        <begin position="110"/>
        <end position="120"/>
    </location>
</feature>
<gene>
    <name evidence="2" type="ORF">POCULU_LOCUS4732</name>
</gene>
<name>A0A9N9FNE0_9GLOM</name>
<feature type="region of interest" description="Disordered" evidence="1">
    <location>
        <begin position="83"/>
        <end position="120"/>
    </location>
</feature>
<evidence type="ECO:0000256" key="1">
    <source>
        <dbReference type="SAM" id="MobiDB-lite"/>
    </source>
</evidence>
<proteinExistence type="predicted"/>
<sequence>MNPLSRHYFTNAQNSFKYCKTIFRRQAGAHRSISTFTTSDYIQRFPKFKDIRALHLRWTRVEHEEYKEKVKLQVAKLKAMNDGGKTQAAGDDFSQQTQSLASSDADLNKNKSASKTNLLI</sequence>
<organism evidence="2 3">
    <name type="scientific">Paraglomus occultum</name>
    <dbReference type="NCBI Taxonomy" id="144539"/>
    <lineage>
        <taxon>Eukaryota</taxon>
        <taxon>Fungi</taxon>
        <taxon>Fungi incertae sedis</taxon>
        <taxon>Mucoromycota</taxon>
        <taxon>Glomeromycotina</taxon>
        <taxon>Glomeromycetes</taxon>
        <taxon>Paraglomerales</taxon>
        <taxon>Paraglomeraceae</taxon>
        <taxon>Paraglomus</taxon>
    </lineage>
</organism>
<dbReference type="OrthoDB" id="2253354at2759"/>
<evidence type="ECO:0000313" key="3">
    <source>
        <dbReference type="Proteomes" id="UP000789572"/>
    </source>
</evidence>
<dbReference type="EMBL" id="CAJVPJ010000637">
    <property type="protein sequence ID" value="CAG8545117.1"/>
    <property type="molecule type" value="Genomic_DNA"/>
</dbReference>
<feature type="compositionally biased region" description="Polar residues" evidence="1">
    <location>
        <begin position="93"/>
        <end position="102"/>
    </location>
</feature>
<evidence type="ECO:0000313" key="2">
    <source>
        <dbReference type="EMBL" id="CAG8545117.1"/>
    </source>
</evidence>
<dbReference type="AlphaFoldDB" id="A0A9N9FNE0"/>
<dbReference type="Proteomes" id="UP000789572">
    <property type="component" value="Unassembled WGS sequence"/>
</dbReference>